<dbReference type="AlphaFoldDB" id="A0A7J6AHK7"/>
<keyword evidence="3" id="KW-1185">Reference proteome</keyword>
<dbReference type="EMBL" id="JAAGNN010000012">
    <property type="protein sequence ID" value="KAF4082303.1"/>
    <property type="molecule type" value="Genomic_DNA"/>
</dbReference>
<organism evidence="2 3">
    <name type="scientific">Ameiurus melas</name>
    <name type="common">Black bullhead</name>
    <name type="synonym">Silurus melas</name>
    <dbReference type="NCBI Taxonomy" id="219545"/>
    <lineage>
        <taxon>Eukaryota</taxon>
        <taxon>Metazoa</taxon>
        <taxon>Chordata</taxon>
        <taxon>Craniata</taxon>
        <taxon>Vertebrata</taxon>
        <taxon>Euteleostomi</taxon>
        <taxon>Actinopterygii</taxon>
        <taxon>Neopterygii</taxon>
        <taxon>Teleostei</taxon>
        <taxon>Ostariophysi</taxon>
        <taxon>Siluriformes</taxon>
        <taxon>Ictaluridae</taxon>
        <taxon>Ameiurus</taxon>
    </lineage>
</organism>
<evidence type="ECO:0000313" key="3">
    <source>
        <dbReference type="Proteomes" id="UP000593565"/>
    </source>
</evidence>
<evidence type="ECO:0000256" key="1">
    <source>
        <dbReference type="SAM" id="MobiDB-lite"/>
    </source>
</evidence>
<protein>
    <submittedName>
        <fullName evidence="2">Uncharacterized protein</fullName>
    </submittedName>
</protein>
<proteinExistence type="predicted"/>
<sequence>MSQAPGEKAKTSIRHRYLRETTSYIITREGSGSAISFPGDDLGCEEGQQPDNLKTKKKQRSCSHACVDL</sequence>
<evidence type="ECO:0000313" key="2">
    <source>
        <dbReference type="EMBL" id="KAF4082303.1"/>
    </source>
</evidence>
<comment type="caution">
    <text evidence="2">The sequence shown here is derived from an EMBL/GenBank/DDBJ whole genome shotgun (WGS) entry which is preliminary data.</text>
</comment>
<gene>
    <name evidence="2" type="ORF">AMELA_G00150250</name>
</gene>
<reference evidence="2 3" key="1">
    <citation type="submission" date="2020-02" db="EMBL/GenBank/DDBJ databases">
        <title>A chromosome-scale genome assembly of the black bullhead catfish (Ameiurus melas).</title>
        <authorList>
            <person name="Wen M."/>
            <person name="Zham M."/>
            <person name="Cabau C."/>
            <person name="Klopp C."/>
            <person name="Donnadieu C."/>
            <person name="Roques C."/>
            <person name="Bouchez O."/>
            <person name="Lampietro C."/>
            <person name="Jouanno E."/>
            <person name="Herpin A."/>
            <person name="Louis A."/>
            <person name="Berthelot C."/>
            <person name="Parey E."/>
            <person name="Roest-Crollius H."/>
            <person name="Braasch I."/>
            <person name="Postlethwait J."/>
            <person name="Robinson-Rechavi M."/>
            <person name="Echchiki A."/>
            <person name="Begum T."/>
            <person name="Montfort J."/>
            <person name="Schartl M."/>
            <person name="Bobe J."/>
            <person name="Guiguen Y."/>
        </authorList>
    </citation>
    <scope>NUCLEOTIDE SEQUENCE [LARGE SCALE GENOMIC DNA]</scope>
    <source>
        <strain evidence="2">M_S1</strain>
        <tissue evidence="2">Blood</tissue>
    </source>
</reference>
<feature type="region of interest" description="Disordered" evidence="1">
    <location>
        <begin position="42"/>
        <end position="69"/>
    </location>
</feature>
<name>A0A7J6AHK7_AMEME</name>
<dbReference type="Proteomes" id="UP000593565">
    <property type="component" value="Unassembled WGS sequence"/>
</dbReference>
<accession>A0A7J6AHK7</accession>